<feature type="domain" description="O-antigen ligase-related" evidence="6">
    <location>
        <begin position="216"/>
        <end position="366"/>
    </location>
</feature>
<dbReference type="EMBL" id="MLBY01000004">
    <property type="protein sequence ID" value="MEE7457783.1"/>
    <property type="molecule type" value="Genomic_DNA"/>
</dbReference>
<dbReference type="Proteomes" id="UP001349262">
    <property type="component" value="Unassembled WGS sequence"/>
</dbReference>
<evidence type="ECO:0000256" key="1">
    <source>
        <dbReference type="ARBA" id="ARBA00004141"/>
    </source>
</evidence>
<evidence type="ECO:0000256" key="3">
    <source>
        <dbReference type="ARBA" id="ARBA00022989"/>
    </source>
</evidence>
<comment type="subcellular location">
    <subcellularLocation>
        <location evidence="1">Membrane</location>
        <topology evidence="1">Multi-pass membrane protein</topology>
    </subcellularLocation>
</comment>
<feature type="transmembrane region" description="Helical" evidence="5">
    <location>
        <begin position="216"/>
        <end position="242"/>
    </location>
</feature>
<gene>
    <name evidence="7" type="ORF">MRSR164_13660</name>
</gene>
<keyword evidence="2 5" id="KW-0812">Transmembrane</keyword>
<keyword evidence="8" id="KW-1185">Reference proteome</keyword>
<evidence type="ECO:0000256" key="2">
    <source>
        <dbReference type="ARBA" id="ARBA00022692"/>
    </source>
</evidence>
<reference evidence="7 8" key="1">
    <citation type="journal article" date="2012" name="Genet. Mol. Biol.">
        <title>Analysis of 16S rRNA and mxaF genes revealing insights into Methylobacterium niche-specific plant association.</title>
        <authorList>
            <person name="Dourado M.N."/>
            <person name="Andreote F.D."/>
            <person name="Dini-Andreote F."/>
            <person name="Conti R."/>
            <person name="Araujo J.M."/>
            <person name="Araujo W.L."/>
        </authorList>
    </citation>
    <scope>NUCLEOTIDE SEQUENCE [LARGE SCALE GENOMIC DNA]</scope>
    <source>
        <strain evidence="7 8">SR1.6/4</strain>
    </source>
</reference>
<keyword evidence="3 5" id="KW-1133">Transmembrane helix</keyword>
<comment type="caution">
    <text evidence="7">The sequence shown here is derived from an EMBL/GenBank/DDBJ whole genome shotgun (WGS) entry which is preliminary data.</text>
</comment>
<evidence type="ECO:0000313" key="8">
    <source>
        <dbReference type="Proteomes" id="UP001349262"/>
    </source>
</evidence>
<sequence length="464" mass="49852">MLSLLVAAAVVIWFVLLYPLARHNLATETGPLNAPITVPIVLVAAFALMPLVFNVPREDGNAVLEEGLSASNIVTLVMTGLMGLYLALRIAVDRRILLVPFSMPYLPFTLMIGVNIASTTWSIVPMYTAYRSVELTIFYLAVILIFDREDIERRLAGLFALFTIAWLVAVAPIMLGNFASGIVFSAAKHNIVPHLCATYAFLVIFDDRIRHRRAHLLLALVGFVIAGSASSTGSLVAAAPALMVASRNRRVRILGYVAFALVYALFVVLMLGLSAFPALLDLLSLVLQKPAEELAGATGRGTFWPIFIEGTKDHMVGSGFSAADRFIQLLVPPAFYTDTLGKDGMAIQSSHNMLLSAWAGTGLIGLGFGALVLASAVQWGLKLDKAGRRFVATCVFFIILNGMTTPGIFQDWNLHVLSFVAMLAYARIGALRAGAPGRERAGAGAALPVEAALRARPSPAWRAS</sequence>
<evidence type="ECO:0000313" key="7">
    <source>
        <dbReference type="EMBL" id="MEE7457783.1"/>
    </source>
</evidence>
<feature type="transmembrane region" description="Helical" evidence="5">
    <location>
        <begin position="414"/>
        <end position="430"/>
    </location>
</feature>
<feature type="transmembrane region" description="Helical" evidence="5">
    <location>
        <begin position="158"/>
        <end position="184"/>
    </location>
</feature>
<dbReference type="InterPro" id="IPR007016">
    <property type="entry name" value="O-antigen_ligase-rel_domated"/>
</dbReference>
<feature type="transmembrane region" description="Helical" evidence="5">
    <location>
        <begin position="355"/>
        <end position="377"/>
    </location>
</feature>
<keyword evidence="4 5" id="KW-0472">Membrane</keyword>
<name>A0ABU7TBI0_9HYPH</name>
<organism evidence="7 8">
    <name type="scientific">Methylobacterium radiotolerans</name>
    <dbReference type="NCBI Taxonomy" id="31998"/>
    <lineage>
        <taxon>Bacteria</taxon>
        <taxon>Pseudomonadati</taxon>
        <taxon>Pseudomonadota</taxon>
        <taxon>Alphaproteobacteria</taxon>
        <taxon>Hyphomicrobiales</taxon>
        <taxon>Methylobacteriaceae</taxon>
        <taxon>Methylobacterium</taxon>
    </lineage>
</organism>
<proteinExistence type="predicted"/>
<feature type="transmembrane region" description="Helical" evidence="5">
    <location>
        <begin position="129"/>
        <end position="146"/>
    </location>
</feature>
<feature type="transmembrane region" description="Helical" evidence="5">
    <location>
        <begin position="104"/>
        <end position="123"/>
    </location>
</feature>
<accession>A0ABU7TBI0</accession>
<protein>
    <recommendedName>
        <fullName evidence="6">O-antigen ligase-related domain-containing protein</fullName>
    </recommendedName>
</protein>
<feature type="transmembrane region" description="Helical" evidence="5">
    <location>
        <begin position="6"/>
        <end position="21"/>
    </location>
</feature>
<feature type="transmembrane region" description="Helical" evidence="5">
    <location>
        <begin position="389"/>
        <end position="408"/>
    </location>
</feature>
<evidence type="ECO:0000256" key="5">
    <source>
        <dbReference type="SAM" id="Phobius"/>
    </source>
</evidence>
<feature type="transmembrane region" description="Helical" evidence="5">
    <location>
        <begin position="33"/>
        <end position="53"/>
    </location>
</feature>
<feature type="transmembrane region" description="Helical" evidence="5">
    <location>
        <begin position="254"/>
        <end position="280"/>
    </location>
</feature>
<dbReference type="Pfam" id="PF04932">
    <property type="entry name" value="Wzy_C"/>
    <property type="match status" value="1"/>
</dbReference>
<evidence type="ECO:0000259" key="6">
    <source>
        <dbReference type="Pfam" id="PF04932"/>
    </source>
</evidence>
<evidence type="ECO:0000256" key="4">
    <source>
        <dbReference type="ARBA" id="ARBA00023136"/>
    </source>
</evidence>
<feature type="transmembrane region" description="Helical" evidence="5">
    <location>
        <begin position="73"/>
        <end position="92"/>
    </location>
</feature>